<dbReference type="PROSITE" id="PS50011">
    <property type="entry name" value="PROTEIN_KINASE_DOM"/>
    <property type="match status" value="1"/>
</dbReference>
<evidence type="ECO:0000313" key="4">
    <source>
        <dbReference type="EMBL" id="MBC8533216.1"/>
    </source>
</evidence>
<evidence type="ECO:0000259" key="2">
    <source>
        <dbReference type="PROSITE" id="PS50011"/>
    </source>
</evidence>
<feature type="domain" description="PASTA" evidence="3">
    <location>
        <begin position="418"/>
        <end position="490"/>
    </location>
</feature>
<dbReference type="InterPro" id="IPR011009">
    <property type="entry name" value="Kinase-like_dom_sf"/>
</dbReference>
<feature type="domain" description="Protein kinase" evidence="2">
    <location>
        <begin position="44"/>
        <end position="322"/>
    </location>
</feature>
<evidence type="ECO:0000313" key="5">
    <source>
        <dbReference type="Proteomes" id="UP000651482"/>
    </source>
</evidence>
<comment type="caution">
    <text evidence="4">The sequence shown here is derived from an EMBL/GenBank/DDBJ whole genome shotgun (WGS) entry which is preliminary data.</text>
</comment>
<dbReference type="RefSeq" id="WP_249318563.1">
    <property type="nucleotide sequence ID" value="NZ_JACRSN010000004.1"/>
</dbReference>
<dbReference type="AlphaFoldDB" id="A0A926D8K1"/>
<keyword evidence="5" id="KW-1185">Reference proteome</keyword>
<dbReference type="SUPFAM" id="SSF56112">
    <property type="entry name" value="Protein kinase-like (PK-like)"/>
    <property type="match status" value="1"/>
</dbReference>
<dbReference type="Gene3D" id="3.30.10.20">
    <property type="match status" value="2"/>
</dbReference>
<organism evidence="4 5">
    <name type="scientific">Yeguia hominis</name>
    <dbReference type="NCBI Taxonomy" id="2763662"/>
    <lineage>
        <taxon>Bacteria</taxon>
        <taxon>Bacillati</taxon>
        <taxon>Bacillota</taxon>
        <taxon>Clostridia</taxon>
        <taxon>Eubacteriales</taxon>
        <taxon>Yeguiaceae</taxon>
        <taxon>Yeguia</taxon>
    </lineage>
</organism>
<feature type="domain" description="PASTA" evidence="3">
    <location>
        <begin position="491"/>
        <end position="558"/>
    </location>
</feature>
<dbReference type="InterPro" id="IPR005543">
    <property type="entry name" value="PASTA_dom"/>
</dbReference>
<dbReference type="GO" id="GO:0005524">
    <property type="term" value="F:ATP binding"/>
    <property type="evidence" value="ECO:0007669"/>
    <property type="project" value="InterPro"/>
</dbReference>
<accession>A0A926D8K1</accession>
<dbReference type="GO" id="GO:0004672">
    <property type="term" value="F:protein kinase activity"/>
    <property type="evidence" value="ECO:0007669"/>
    <property type="project" value="InterPro"/>
</dbReference>
<dbReference type="Proteomes" id="UP000651482">
    <property type="component" value="Unassembled WGS sequence"/>
</dbReference>
<evidence type="ECO:0000256" key="1">
    <source>
        <dbReference type="SAM" id="Phobius"/>
    </source>
</evidence>
<keyword evidence="1" id="KW-1133">Transmembrane helix</keyword>
<dbReference type="EMBL" id="JACRSN010000004">
    <property type="protein sequence ID" value="MBC8533216.1"/>
    <property type="molecule type" value="Genomic_DNA"/>
</dbReference>
<gene>
    <name evidence="4" type="ORF">IAG03_04210</name>
</gene>
<dbReference type="SMART" id="SM00740">
    <property type="entry name" value="PASTA"/>
    <property type="match status" value="2"/>
</dbReference>
<feature type="transmembrane region" description="Helical" evidence="1">
    <location>
        <begin position="360"/>
        <end position="381"/>
    </location>
</feature>
<sequence>MANIEHLCMSCMNDMGDHPVCPRCGYHPDADRQMPEALPYRTILQNRYLVGRGMFRNGEGITYIGFDLVLSAPVQLRELYPQNFCLRTADGKSVAPIAGKEIPFDECMAAFLSYARRVAHMRELSAIEQIYDIFEENQTAYTVSEWAESISLRYFVERSGGSLHWNAARQLFMPVLSALSAMYEGGVGHYGISPATLSILPDGKMRLGGFAIESIRRVGSGMVPDLVPGCAALEQYDADAAFDEATDVYGFAASLFFALTGVLPQDALKRKTDSRLMIPTATLRSIPPHVVTALANALQISRENRTQTFERLRAELSAAPTVTASIEETQTIRKIVAPYQPPVPQTEKKQENTSKLPDSVWILVSCLATVAVLGLIVYLWVSIRGTNPEEGDASSAMSSVVSELEVSSGLSSEESSVPEDAILVPDLRSQNYEDLLAELEQKTDPDYEILLGEKEFDDTVEEGAILSQSPEAGEGKYMQKGESIVVTVSRGPAQRELPYVEGNSLASASETLSGLGFIPRKVDVYSDSYAVGYVVGYQNASPGESLPYGSQVVLEVSMGPDPDA</sequence>
<proteinExistence type="predicted"/>
<keyword evidence="1" id="KW-0812">Transmembrane</keyword>
<dbReference type="Gene3D" id="1.10.510.10">
    <property type="entry name" value="Transferase(Phosphotransferase) domain 1"/>
    <property type="match status" value="1"/>
</dbReference>
<dbReference type="PROSITE" id="PS51178">
    <property type="entry name" value="PASTA"/>
    <property type="match status" value="2"/>
</dbReference>
<evidence type="ECO:0000259" key="3">
    <source>
        <dbReference type="PROSITE" id="PS51178"/>
    </source>
</evidence>
<reference evidence="4" key="1">
    <citation type="submission" date="2020-08" db="EMBL/GenBank/DDBJ databases">
        <title>Genome public.</title>
        <authorList>
            <person name="Liu C."/>
            <person name="Sun Q."/>
        </authorList>
    </citation>
    <scope>NUCLEOTIDE SEQUENCE</scope>
    <source>
        <strain evidence="4">NSJ-40</strain>
    </source>
</reference>
<protein>
    <submittedName>
        <fullName evidence="4">PASTA domain-containing protein</fullName>
    </submittedName>
</protein>
<name>A0A926D8K1_9FIRM</name>
<dbReference type="Pfam" id="PF03793">
    <property type="entry name" value="PASTA"/>
    <property type="match status" value="2"/>
</dbReference>
<dbReference type="CDD" id="cd06577">
    <property type="entry name" value="PASTA_pknB"/>
    <property type="match status" value="2"/>
</dbReference>
<dbReference type="InterPro" id="IPR000719">
    <property type="entry name" value="Prot_kinase_dom"/>
</dbReference>
<keyword evidence="1" id="KW-0472">Membrane</keyword>